<comment type="subunit">
    <text evidence="6">Homodimer.</text>
</comment>
<evidence type="ECO:0000256" key="18">
    <source>
        <dbReference type="SAM" id="MobiDB-lite"/>
    </source>
</evidence>
<dbReference type="InterPro" id="IPR001926">
    <property type="entry name" value="TrpB-like_PALP"/>
</dbReference>
<keyword evidence="8" id="KW-0150">Chloroplast</keyword>
<dbReference type="Gene3D" id="3.40.50.1100">
    <property type="match status" value="2"/>
</dbReference>
<dbReference type="PANTHER" id="PTHR10314">
    <property type="entry name" value="CYSTATHIONINE BETA-SYNTHASE"/>
    <property type="match status" value="1"/>
</dbReference>
<keyword evidence="10" id="KW-0934">Plastid</keyword>
<dbReference type="OrthoDB" id="7773036at2759"/>
<evidence type="ECO:0000256" key="6">
    <source>
        <dbReference type="ARBA" id="ARBA00011738"/>
    </source>
</evidence>
<evidence type="ECO:0000256" key="13">
    <source>
        <dbReference type="ARBA" id="ARBA00022898"/>
    </source>
</evidence>
<dbReference type="SUPFAM" id="SSF53686">
    <property type="entry name" value="Tryptophan synthase beta subunit-like PLP-dependent enzymes"/>
    <property type="match status" value="1"/>
</dbReference>
<dbReference type="CDD" id="cd01563">
    <property type="entry name" value="Thr-synth_1"/>
    <property type="match status" value="1"/>
</dbReference>
<dbReference type="Proteomes" id="UP001055439">
    <property type="component" value="Chromosome 8"/>
</dbReference>
<dbReference type="EC" id="4.2.3.1" evidence="7"/>
<evidence type="ECO:0000256" key="15">
    <source>
        <dbReference type="ARBA" id="ARBA00023239"/>
    </source>
</evidence>
<evidence type="ECO:0000256" key="16">
    <source>
        <dbReference type="ARBA" id="ARBA00049144"/>
    </source>
</evidence>
<evidence type="ECO:0000256" key="8">
    <source>
        <dbReference type="ARBA" id="ARBA00022528"/>
    </source>
</evidence>
<keyword evidence="21" id="KW-1185">Reference proteome</keyword>
<evidence type="ECO:0000256" key="17">
    <source>
        <dbReference type="PIRSR" id="PIRSR604450-51"/>
    </source>
</evidence>
<evidence type="ECO:0000256" key="3">
    <source>
        <dbReference type="ARBA" id="ARBA00004229"/>
    </source>
</evidence>
<feature type="domain" description="Tryptophan synthase beta chain-like PALP" evidence="19">
    <location>
        <begin position="188"/>
        <end position="499"/>
    </location>
</feature>
<evidence type="ECO:0000256" key="4">
    <source>
        <dbReference type="ARBA" id="ARBA00004979"/>
    </source>
</evidence>
<dbReference type="EMBL" id="CP097510">
    <property type="protein sequence ID" value="URE34222.1"/>
    <property type="molecule type" value="Genomic_DNA"/>
</dbReference>
<dbReference type="GO" id="GO:0009507">
    <property type="term" value="C:chloroplast"/>
    <property type="evidence" value="ECO:0007669"/>
    <property type="project" value="UniProtKB-SubCell"/>
</dbReference>
<evidence type="ECO:0000256" key="7">
    <source>
        <dbReference type="ARBA" id="ARBA00013028"/>
    </source>
</evidence>
<evidence type="ECO:0000256" key="12">
    <source>
        <dbReference type="ARBA" id="ARBA00022697"/>
    </source>
</evidence>
<dbReference type="InterPro" id="IPR050214">
    <property type="entry name" value="Cys_Synth/Cystath_Beta-Synth"/>
</dbReference>
<keyword evidence="13 17" id="KW-0663">Pyridoxal phosphate</keyword>
<gene>
    <name evidence="20" type="ORF">MUK42_17344</name>
</gene>
<organism evidence="20 21">
    <name type="scientific">Musa troglodytarum</name>
    <name type="common">fe'i banana</name>
    <dbReference type="NCBI Taxonomy" id="320322"/>
    <lineage>
        <taxon>Eukaryota</taxon>
        <taxon>Viridiplantae</taxon>
        <taxon>Streptophyta</taxon>
        <taxon>Embryophyta</taxon>
        <taxon>Tracheophyta</taxon>
        <taxon>Spermatophyta</taxon>
        <taxon>Magnoliopsida</taxon>
        <taxon>Liliopsida</taxon>
        <taxon>Zingiberales</taxon>
        <taxon>Musaceae</taxon>
        <taxon>Musa</taxon>
    </lineage>
</organism>
<comment type="subcellular location">
    <subcellularLocation>
        <location evidence="3">Plastid</location>
        <location evidence="3">Chloroplast</location>
    </subcellularLocation>
</comment>
<evidence type="ECO:0000313" key="20">
    <source>
        <dbReference type="EMBL" id="URE34222.1"/>
    </source>
</evidence>
<keyword evidence="12" id="KW-0791">Threonine biosynthesis</keyword>
<evidence type="ECO:0000256" key="2">
    <source>
        <dbReference type="ARBA" id="ARBA00003648"/>
    </source>
</evidence>
<comment type="similarity">
    <text evidence="5">Belongs to the threonine synthase family.</text>
</comment>
<keyword evidence="14" id="KW-0809">Transit peptide</keyword>
<feature type="region of interest" description="Disordered" evidence="18">
    <location>
        <begin position="66"/>
        <end position="86"/>
    </location>
</feature>
<evidence type="ECO:0000256" key="14">
    <source>
        <dbReference type="ARBA" id="ARBA00022946"/>
    </source>
</evidence>
<evidence type="ECO:0000256" key="1">
    <source>
        <dbReference type="ARBA" id="ARBA00001933"/>
    </source>
</evidence>
<name>A0A9E7KVZ4_9LILI</name>
<comment type="function">
    <text evidence="2">Catalyzes the gamma-elimination of phosphate from L-phosphohomoserine and the beta-addition of water to produce L-threonine.</text>
</comment>
<sequence>MASAVSSFLSLSSSSDRLDRVPFRESNHNNRGIAKLSSPCPHLWNPTDSLLLRHRRAARICCSSTAASSSGSNHQQLKTRRPAEENIREEACRRDEATGSCGFSACYVPFNAPADTAETYSLDDVVYRSRSGGLLDVRHGMTALKRFPGSYWRDLFDSRVGRTTWPYGSGVWSKKEFVLPEIDPDHIVSLFEGNSNLFWAERLGRDHLGGMPDLWVKHCGISHTGSFKDLGMTVLVSQVNRLCRAPLNRPIAGVGCASTGDTSAALSAYCAAAGIPAIVFLPTDRISLAQLVQPIANGATVLSIDTDFDGCMRLIREVTAELPIYLANSLNSLRLEGQKTAAIEILQQFDWEVPDWVIVPGGNLGNIYAFYKGFEMCRELELVDRMPRLVCAQAANANPLYLHYKSGWADFKPVIAADTFASAIQIGDPVSIDRAIFALKATDGIVEEATEEELMDAMSLADRTGMFACPHTGVALAALFKLRERGVIGTNDRTIVVSTAHGLKFTQSKVAYHSNEIANMACRYANPPVSVKASFGAVMDVLKKKLDGKLGLWRNGCRMKCALLIATALVDSSSAEALGQLSLVSDCVSCETAYPPCAKTSFSAIFAPTTC</sequence>
<dbReference type="NCBIfam" id="TIGR00260">
    <property type="entry name" value="thrC"/>
    <property type="match status" value="1"/>
</dbReference>
<proteinExistence type="inferred from homology"/>
<evidence type="ECO:0000256" key="5">
    <source>
        <dbReference type="ARBA" id="ARBA00005517"/>
    </source>
</evidence>
<dbReference type="AlphaFoldDB" id="A0A9E7KVZ4"/>
<keyword evidence="15" id="KW-0456">Lyase</keyword>
<protein>
    <recommendedName>
        <fullName evidence="7">threonine synthase</fullName>
        <ecNumber evidence="7">4.2.3.1</ecNumber>
    </recommendedName>
</protein>
<dbReference type="InterPro" id="IPR004450">
    <property type="entry name" value="Thr_synthase-like"/>
</dbReference>
<dbReference type="PROSITE" id="PS00165">
    <property type="entry name" value="DEHYDRATASE_SER_THR"/>
    <property type="match status" value="1"/>
</dbReference>
<dbReference type="InterPro" id="IPR036052">
    <property type="entry name" value="TrpB-like_PALP_sf"/>
</dbReference>
<dbReference type="GO" id="GO:0009088">
    <property type="term" value="P:threonine biosynthetic process"/>
    <property type="evidence" value="ECO:0007669"/>
    <property type="project" value="UniProtKB-KW"/>
</dbReference>
<comment type="pathway">
    <text evidence="4">Amino-acid biosynthesis; L-threonine biosynthesis; L-threonine from L-aspartate: step 5/5.</text>
</comment>
<keyword evidence="11" id="KW-0949">S-adenosyl-L-methionine</keyword>
<dbReference type="GO" id="GO:0030170">
    <property type="term" value="F:pyridoxal phosphate binding"/>
    <property type="evidence" value="ECO:0007669"/>
    <property type="project" value="InterPro"/>
</dbReference>
<dbReference type="FunFam" id="3.40.50.1100:FF:000030">
    <property type="entry name" value="Threonine synthase 1, chloroplastic"/>
    <property type="match status" value="1"/>
</dbReference>
<feature type="modified residue" description="N6-(pyridoxal phosphate)lysine" evidence="17">
    <location>
        <position position="228"/>
    </location>
</feature>
<dbReference type="Pfam" id="PF00291">
    <property type="entry name" value="PALP"/>
    <property type="match status" value="1"/>
</dbReference>
<evidence type="ECO:0000256" key="9">
    <source>
        <dbReference type="ARBA" id="ARBA00022605"/>
    </source>
</evidence>
<accession>A0A9E7KVZ4</accession>
<evidence type="ECO:0000313" key="21">
    <source>
        <dbReference type="Proteomes" id="UP001055439"/>
    </source>
</evidence>
<comment type="catalytic activity">
    <reaction evidence="16">
        <text>O-phospho-L-homoserine + H2O = L-threonine + phosphate</text>
        <dbReference type="Rhea" id="RHEA:10840"/>
        <dbReference type="ChEBI" id="CHEBI:15377"/>
        <dbReference type="ChEBI" id="CHEBI:43474"/>
        <dbReference type="ChEBI" id="CHEBI:57590"/>
        <dbReference type="ChEBI" id="CHEBI:57926"/>
        <dbReference type="EC" id="4.2.3.1"/>
    </reaction>
</comment>
<reference evidence="20" key="1">
    <citation type="submission" date="2022-05" db="EMBL/GenBank/DDBJ databases">
        <title>The Musa troglodytarum L. genome provides insights into the mechanism of non-climacteric behaviour and enrichment of carotenoids.</title>
        <authorList>
            <person name="Wang J."/>
        </authorList>
    </citation>
    <scope>NUCLEOTIDE SEQUENCE</scope>
    <source>
        <tissue evidence="20">Leaf</tissue>
    </source>
</reference>
<evidence type="ECO:0000256" key="11">
    <source>
        <dbReference type="ARBA" id="ARBA00022691"/>
    </source>
</evidence>
<keyword evidence="9" id="KW-0028">Amino-acid biosynthesis</keyword>
<evidence type="ECO:0000256" key="10">
    <source>
        <dbReference type="ARBA" id="ARBA00022640"/>
    </source>
</evidence>
<comment type="cofactor">
    <cofactor evidence="1 17">
        <name>pyridoxal 5'-phosphate</name>
        <dbReference type="ChEBI" id="CHEBI:597326"/>
    </cofactor>
</comment>
<evidence type="ECO:0000259" key="19">
    <source>
        <dbReference type="Pfam" id="PF00291"/>
    </source>
</evidence>
<dbReference type="InterPro" id="IPR000634">
    <property type="entry name" value="Ser/Thr_deHydtase_PyrdxlP-BS"/>
</dbReference>
<dbReference type="GO" id="GO:0004795">
    <property type="term" value="F:threonine synthase activity"/>
    <property type="evidence" value="ECO:0007669"/>
    <property type="project" value="UniProtKB-EC"/>
</dbReference>